<dbReference type="AlphaFoldDB" id="A0A679JHG2"/>
<evidence type="ECO:0000313" key="1">
    <source>
        <dbReference type="EMBL" id="CAA2108219.1"/>
    </source>
</evidence>
<evidence type="ECO:0008006" key="2">
    <source>
        <dbReference type="Google" id="ProtNLM"/>
    </source>
</evidence>
<reference evidence="1" key="1">
    <citation type="submission" date="2019-12" db="EMBL/GenBank/DDBJ databases">
        <authorList>
            <person name="Cremers G."/>
        </authorList>
    </citation>
    <scope>NUCLEOTIDE SEQUENCE</scope>
    <source>
        <strain evidence="1">Vvax</strain>
    </source>
</reference>
<accession>A0A679JHG2</accession>
<dbReference type="GO" id="GO:0019068">
    <property type="term" value="P:virion assembly"/>
    <property type="evidence" value="ECO:0007669"/>
    <property type="project" value="InterPro"/>
</dbReference>
<protein>
    <recommendedName>
        <fullName evidence="2">Phage portal protein</fullName>
    </recommendedName>
</protein>
<name>A0A679JHG2_VARPD</name>
<sequence length="477" mass="53027">MANLLDRLIGVISPDQGLRRHRSRELLKRAYEGASARDGWRPKRAGASANADHAADARTLRVRSRSLEQNVPYIAQGIRAHSANIVGTGIIPRWKDSKEHAAAWQEWAPFADADGGLDVYGLMLLAHQTAQRDGEVLVRIRNRRPSDGLPVPIQFQLLEIDWLDDSRMGRIDGYNVIEGIAYNAIGKVAGYYVFDQHPGEPIIFGGRRATSKLVPAASIIHYFAPSRPGQGRGFPRVAPIIARTRDLMLYEDAEQHRKNLETRLAVIGSGDVDGMADGESETVKESRSMGELPSGGMMQVPSGTNLTVVQPNAAPGYVEYLKMQLHLIAAGAGWTYEMMTGDVREVSYTSARIRRLDYRREAEQEQWLHVIPKLIAPMVRAFSNACELAGRVKKADYNLRYATPKWEYTNPKDDVASDLDEIAGGLSSFSEKLRGRGYEPDEVFEELAGDIEKLRKLGILDVIVMMRKGKQFGDSAE</sequence>
<dbReference type="NCBIfam" id="TIGR01539">
    <property type="entry name" value="portal_lambda"/>
    <property type="match status" value="1"/>
</dbReference>
<proteinExistence type="predicted"/>
<dbReference type="RefSeq" id="WP_339092239.1">
    <property type="nucleotide sequence ID" value="NZ_LR743507.1"/>
</dbReference>
<organism evidence="1">
    <name type="scientific">Variovorax paradoxus</name>
    <dbReference type="NCBI Taxonomy" id="34073"/>
    <lineage>
        <taxon>Bacteria</taxon>
        <taxon>Pseudomonadati</taxon>
        <taxon>Pseudomonadota</taxon>
        <taxon>Betaproteobacteria</taxon>
        <taxon>Burkholderiales</taxon>
        <taxon>Comamonadaceae</taxon>
        <taxon>Variovorax</taxon>
    </lineage>
</organism>
<dbReference type="EMBL" id="LR743507">
    <property type="protein sequence ID" value="CAA2108219.1"/>
    <property type="molecule type" value="Genomic_DNA"/>
</dbReference>
<dbReference type="GO" id="GO:0005198">
    <property type="term" value="F:structural molecule activity"/>
    <property type="evidence" value="ECO:0007669"/>
    <property type="project" value="InterPro"/>
</dbReference>
<dbReference type="InterPro" id="IPR006429">
    <property type="entry name" value="Phage_lambda_portal"/>
</dbReference>
<gene>
    <name evidence="1" type="ORF">VVAX_04729</name>
</gene>
<dbReference type="Pfam" id="PF05136">
    <property type="entry name" value="Phage_portal_2"/>
    <property type="match status" value="1"/>
</dbReference>